<dbReference type="OrthoDB" id="9789940at2"/>
<dbReference type="Proteomes" id="UP000241912">
    <property type="component" value="Unassembled WGS sequence"/>
</dbReference>
<comment type="subcellular location">
    <subcellularLocation>
        <location evidence="6">Cell membrane</location>
        <topology evidence="6">Multi-pass membrane protein</topology>
    </subcellularLocation>
    <subcellularLocation>
        <location evidence="1">Membrane</location>
    </subcellularLocation>
</comment>
<dbReference type="GO" id="GO:0005886">
    <property type="term" value="C:plasma membrane"/>
    <property type="evidence" value="ECO:0007669"/>
    <property type="project" value="UniProtKB-SubCell"/>
</dbReference>
<dbReference type="PANTHER" id="PTHR23427:SF2">
    <property type="entry name" value="SURFEIT LOCUS PROTEIN 1"/>
    <property type="match status" value="1"/>
</dbReference>
<accession>A0A2P7NZ16</accession>
<keyword evidence="8" id="KW-1185">Reference proteome</keyword>
<name>A0A2P7NZ16_9PROT</name>
<keyword evidence="5 6" id="KW-0472">Membrane</keyword>
<sequence length="240" mass="27168">MTAMGYNFKPKLWSIALTILFGVIFFELGKWQLSRADEKNVQHEQLEKYAMQPAVTLPGNPIKLVDYQYRDVEIRGEYLADETIFLDNRTYQGRAGYHVITPLKISNSSMFVAINRGWVATGNDRSVLPLVTTDRGEVTVFGTVVSPEIRMLELSGSTLSGPVWDNFNLEKYQEITGLKMQPIMVLQKDEIEDGLIRSWHKPDSGASKNIGYAVQWFSLAVTTIIIFIVLNVKRTNSEGK</sequence>
<evidence type="ECO:0000313" key="7">
    <source>
        <dbReference type="EMBL" id="PSJ18702.1"/>
    </source>
</evidence>
<evidence type="ECO:0000256" key="2">
    <source>
        <dbReference type="ARBA" id="ARBA00007165"/>
    </source>
</evidence>
<dbReference type="Pfam" id="PF02104">
    <property type="entry name" value="SURF1"/>
    <property type="match status" value="1"/>
</dbReference>
<reference evidence="7 8" key="1">
    <citation type="submission" date="2018-03" db="EMBL/GenBank/DDBJ databases">
        <title>Draft genome of Nitrosomonas supralitoralis APG5.</title>
        <authorList>
            <person name="Urakawa H."/>
            <person name="Lopez J.V."/>
        </authorList>
    </citation>
    <scope>NUCLEOTIDE SEQUENCE [LARGE SCALE GENOMIC DNA]</scope>
    <source>
        <strain evidence="7 8">APG5</strain>
    </source>
</reference>
<keyword evidence="6" id="KW-1003">Cell membrane</keyword>
<dbReference type="PROSITE" id="PS50895">
    <property type="entry name" value="SURF1"/>
    <property type="match status" value="1"/>
</dbReference>
<feature type="transmembrane region" description="Helical" evidence="6">
    <location>
        <begin position="12"/>
        <end position="29"/>
    </location>
</feature>
<evidence type="ECO:0000256" key="1">
    <source>
        <dbReference type="ARBA" id="ARBA00004370"/>
    </source>
</evidence>
<evidence type="ECO:0000256" key="4">
    <source>
        <dbReference type="ARBA" id="ARBA00022989"/>
    </source>
</evidence>
<dbReference type="InterPro" id="IPR045214">
    <property type="entry name" value="Surf1/Surf4"/>
</dbReference>
<dbReference type="CDD" id="cd06662">
    <property type="entry name" value="SURF1"/>
    <property type="match status" value="1"/>
</dbReference>
<evidence type="ECO:0000313" key="8">
    <source>
        <dbReference type="Proteomes" id="UP000241912"/>
    </source>
</evidence>
<dbReference type="EMBL" id="PXXU01000003">
    <property type="protein sequence ID" value="PSJ18702.1"/>
    <property type="molecule type" value="Genomic_DNA"/>
</dbReference>
<feature type="transmembrane region" description="Helical" evidence="6">
    <location>
        <begin position="210"/>
        <end position="230"/>
    </location>
</feature>
<evidence type="ECO:0000256" key="6">
    <source>
        <dbReference type="RuleBase" id="RU363076"/>
    </source>
</evidence>
<proteinExistence type="inferred from homology"/>
<protein>
    <recommendedName>
        <fullName evidence="6">SURF1-like protein</fullName>
    </recommendedName>
</protein>
<keyword evidence="4 6" id="KW-1133">Transmembrane helix</keyword>
<keyword evidence="3 6" id="KW-0812">Transmembrane</keyword>
<comment type="similarity">
    <text evidence="2 6">Belongs to the SURF1 family.</text>
</comment>
<comment type="caution">
    <text evidence="7">The sequence shown here is derived from an EMBL/GenBank/DDBJ whole genome shotgun (WGS) entry which is preliminary data.</text>
</comment>
<dbReference type="AlphaFoldDB" id="A0A2P7NZ16"/>
<dbReference type="InterPro" id="IPR002994">
    <property type="entry name" value="Surf1/Shy1"/>
</dbReference>
<dbReference type="RefSeq" id="WP_106705508.1">
    <property type="nucleotide sequence ID" value="NZ_PXXU01000003.1"/>
</dbReference>
<gene>
    <name evidence="7" type="ORF">C7H79_01400</name>
</gene>
<dbReference type="PANTHER" id="PTHR23427">
    <property type="entry name" value="SURFEIT LOCUS PROTEIN"/>
    <property type="match status" value="1"/>
</dbReference>
<evidence type="ECO:0000256" key="3">
    <source>
        <dbReference type="ARBA" id="ARBA00022692"/>
    </source>
</evidence>
<organism evidence="7 8">
    <name type="scientific">Nitrosomonas supralitoralis</name>
    <dbReference type="NCBI Taxonomy" id="2116706"/>
    <lineage>
        <taxon>Bacteria</taxon>
        <taxon>Pseudomonadati</taxon>
        <taxon>Pseudomonadota</taxon>
        <taxon>Betaproteobacteria</taxon>
        <taxon>Nitrosomonadales</taxon>
        <taxon>Nitrosomonadaceae</taxon>
        <taxon>Nitrosomonas</taxon>
    </lineage>
</organism>
<evidence type="ECO:0000256" key="5">
    <source>
        <dbReference type="ARBA" id="ARBA00023136"/>
    </source>
</evidence>